<evidence type="ECO:0000313" key="1">
    <source>
        <dbReference type="EMBL" id="QDA55906.1"/>
    </source>
</evidence>
<dbReference type="Gene3D" id="3.40.50.150">
    <property type="entry name" value="Vaccinia Virus protein VP39"/>
    <property type="match status" value="1"/>
</dbReference>
<dbReference type="GO" id="GO:0032259">
    <property type="term" value="P:methylation"/>
    <property type="evidence" value="ECO:0007669"/>
    <property type="project" value="UniProtKB-KW"/>
</dbReference>
<organism evidence="1 2">
    <name type="scientific">Thermomonas aquatica</name>
    <dbReference type="NCBI Taxonomy" id="2202149"/>
    <lineage>
        <taxon>Bacteria</taxon>
        <taxon>Pseudomonadati</taxon>
        <taxon>Pseudomonadota</taxon>
        <taxon>Gammaproteobacteria</taxon>
        <taxon>Lysobacterales</taxon>
        <taxon>Lysobacteraceae</taxon>
        <taxon>Thermomonas</taxon>
    </lineage>
</organism>
<dbReference type="GO" id="GO:0008168">
    <property type="term" value="F:methyltransferase activity"/>
    <property type="evidence" value="ECO:0007669"/>
    <property type="project" value="UniProtKB-KW"/>
</dbReference>
<dbReference type="RefSeq" id="WP_139714795.1">
    <property type="nucleotide sequence ID" value="NZ_CP040871.1"/>
</dbReference>
<dbReference type="KEGG" id="thes:FHQ07_00510"/>
<keyword evidence="1" id="KW-0808">Transferase</keyword>
<dbReference type="SUPFAM" id="SSF53335">
    <property type="entry name" value="S-adenosyl-L-methionine-dependent methyltransferases"/>
    <property type="match status" value="1"/>
</dbReference>
<proteinExistence type="predicted"/>
<dbReference type="OrthoDB" id="255821at2"/>
<keyword evidence="1" id="KW-0489">Methyltransferase</keyword>
<sequence>MAEPAPLQAAMTDGEAAVLRECFSKAASLVEFGCGGSTLLAVRSPSLRRIWSVESDPGWIERLRIEAEIAAAEQAGRLRLHCVDIGAVGEFGFPRDGSMQAAWPRYYQSVWDDPAALDTDLVLVDGRFRVACALEALARCRPHAVLLFHDFWNRTPYHPVLAFTDWLGSCDSLAILRRKPSFDSAAFEQVRQAYRLQPG</sequence>
<keyword evidence="2" id="KW-1185">Reference proteome</keyword>
<reference evidence="1 2" key="1">
    <citation type="submission" date="2019-06" db="EMBL/GenBank/DDBJ databases">
        <title>Thermomonas aquatica sp. nov., isolated from an industrial wastewater treatment plant.</title>
        <authorList>
            <person name="Jeon J.H."/>
            <person name="Park D.-S."/>
        </authorList>
    </citation>
    <scope>NUCLEOTIDE SEQUENCE [LARGE SCALE GENOMIC DNA]</scope>
    <source>
        <strain evidence="1 2">SY21</strain>
    </source>
</reference>
<dbReference type="AlphaFoldDB" id="A0A5B7ZNA4"/>
<dbReference type="InterPro" id="IPR029063">
    <property type="entry name" value="SAM-dependent_MTases_sf"/>
</dbReference>
<dbReference type="Proteomes" id="UP000308149">
    <property type="component" value="Chromosome"/>
</dbReference>
<evidence type="ECO:0000313" key="2">
    <source>
        <dbReference type="Proteomes" id="UP000308149"/>
    </source>
</evidence>
<dbReference type="EMBL" id="CP040871">
    <property type="protein sequence ID" value="QDA55906.1"/>
    <property type="molecule type" value="Genomic_DNA"/>
</dbReference>
<name>A0A5B7ZNA4_9GAMM</name>
<protein>
    <submittedName>
        <fullName evidence="1">Class I SAM-dependent methyltransferase</fullName>
    </submittedName>
</protein>
<gene>
    <name evidence="1" type="ORF">FHQ07_00510</name>
</gene>
<accession>A0A5B7ZNA4</accession>